<evidence type="ECO:0000313" key="2">
    <source>
        <dbReference type="Proteomes" id="UP000663193"/>
    </source>
</evidence>
<dbReference type="Proteomes" id="UP000663193">
    <property type="component" value="Chromosome 10"/>
</dbReference>
<dbReference type="VEuPathDB" id="FungiDB:JI435_415030"/>
<accession>A0A7U2F7Z8</accession>
<evidence type="ECO:0000313" key="1">
    <source>
        <dbReference type="EMBL" id="QRD00332.1"/>
    </source>
</evidence>
<proteinExistence type="predicted"/>
<organism evidence="1 2">
    <name type="scientific">Phaeosphaeria nodorum (strain SN15 / ATCC MYA-4574 / FGSC 10173)</name>
    <name type="common">Glume blotch fungus</name>
    <name type="synonym">Parastagonospora nodorum</name>
    <dbReference type="NCBI Taxonomy" id="321614"/>
    <lineage>
        <taxon>Eukaryota</taxon>
        <taxon>Fungi</taxon>
        <taxon>Dikarya</taxon>
        <taxon>Ascomycota</taxon>
        <taxon>Pezizomycotina</taxon>
        <taxon>Dothideomycetes</taxon>
        <taxon>Pleosporomycetidae</taxon>
        <taxon>Pleosporales</taxon>
        <taxon>Pleosporineae</taxon>
        <taxon>Phaeosphaeriaceae</taxon>
        <taxon>Parastagonospora</taxon>
    </lineage>
</organism>
<reference evidence="2" key="1">
    <citation type="journal article" date="2021" name="BMC Genomics">
        <title>Chromosome-level genome assembly and manually-curated proteome of model necrotroph Parastagonospora nodorum Sn15 reveals a genome-wide trove of candidate effector homologs, and redundancy of virulence-related functions within an accessory chromosome.</title>
        <authorList>
            <person name="Bertazzoni S."/>
            <person name="Jones D.A.B."/>
            <person name="Phan H.T."/>
            <person name="Tan K.-C."/>
            <person name="Hane J.K."/>
        </authorList>
    </citation>
    <scope>NUCLEOTIDE SEQUENCE [LARGE SCALE GENOMIC DNA]</scope>
    <source>
        <strain evidence="2">SN15 / ATCC MYA-4574 / FGSC 10173)</strain>
    </source>
</reference>
<dbReference type="EMBL" id="CP069032">
    <property type="protein sequence ID" value="QRD00332.1"/>
    <property type="molecule type" value="Genomic_DNA"/>
</dbReference>
<sequence>MFLTGHRTSCEVPSIVRRSHQNDVAASHAPRTGRHASSYPLTRIALLPAVMVIELKSTSTVHVLKS</sequence>
<dbReference type="AlphaFoldDB" id="A0A7U2F7Z8"/>
<keyword evidence="2" id="KW-1185">Reference proteome</keyword>
<name>A0A7U2F7Z8_PHANO</name>
<gene>
    <name evidence="1" type="ORF">JI435_415030</name>
</gene>
<protein>
    <submittedName>
        <fullName evidence="1">Uncharacterized protein</fullName>
    </submittedName>
</protein>